<gene>
    <name evidence="1" type="ORF">B0W44_05510</name>
</gene>
<evidence type="ECO:0000313" key="2">
    <source>
        <dbReference type="Proteomes" id="UP000188603"/>
    </source>
</evidence>
<dbReference type="EMBL" id="CP019699">
    <property type="protein sequence ID" value="AQS55321.1"/>
    <property type="molecule type" value="Genomic_DNA"/>
</dbReference>
<dbReference type="Pfam" id="PF11337">
    <property type="entry name" value="DUF3139"/>
    <property type="match status" value="1"/>
</dbReference>
<dbReference type="OrthoDB" id="2738731at2"/>
<name>A0A1U9K5K8_9BACL</name>
<proteinExistence type="predicted"/>
<dbReference type="KEGG" id="ntr:B0W44_05510"/>
<protein>
    <submittedName>
        <fullName evidence="1">Uncharacterized protein</fullName>
    </submittedName>
</protein>
<accession>A0A1U9K5K8</accession>
<dbReference type="InterPro" id="IPR021486">
    <property type="entry name" value="DUF3139"/>
</dbReference>
<sequence length="114" mass="13029">MKKSVVMVAAVVIIGVLAFFMFLKIYGDPTAYTELEQRVEQYLTEEQGDDPDRIERIEVFRQAMKRPGYYVEVVFKDEPETVYVYCDEGGQIVQCGKKETGADGKESSVTQREN</sequence>
<dbReference type="RefSeq" id="WP_077719142.1">
    <property type="nucleotide sequence ID" value="NZ_CP019699.1"/>
</dbReference>
<dbReference type="Proteomes" id="UP000188603">
    <property type="component" value="Chromosome"/>
</dbReference>
<evidence type="ECO:0000313" key="1">
    <source>
        <dbReference type="EMBL" id="AQS55321.1"/>
    </source>
</evidence>
<reference evidence="1 2" key="1">
    <citation type="journal article" date="2015" name="Int. J. Syst. Evol. Microbiol.">
        <title>Novibacillus thermophilus gen. nov., sp. nov., a Gram-staining-negative and moderately thermophilic member of the family Thermoactinomycetaceae.</title>
        <authorList>
            <person name="Yang G."/>
            <person name="Chen J."/>
            <person name="Zhou S."/>
        </authorList>
    </citation>
    <scope>NUCLEOTIDE SEQUENCE [LARGE SCALE GENOMIC DNA]</scope>
    <source>
        <strain evidence="1 2">SG-1</strain>
    </source>
</reference>
<dbReference type="STRING" id="1471761.B0W44_05510"/>
<dbReference type="AlphaFoldDB" id="A0A1U9K5K8"/>
<keyword evidence="2" id="KW-1185">Reference proteome</keyword>
<organism evidence="1 2">
    <name type="scientific">Novibacillus thermophilus</name>
    <dbReference type="NCBI Taxonomy" id="1471761"/>
    <lineage>
        <taxon>Bacteria</taxon>
        <taxon>Bacillati</taxon>
        <taxon>Bacillota</taxon>
        <taxon>Bacilli</taxon>
        <taxon>Bacillales</taxon>
        <taxon>Thermoactinomycetaceae</taxon>
        <taxon>Novibacillus</taxon>
    </lineage>
</organism>